<dbReference type="AlphaFoldDB" id="A0A5C3MKA9"/>
<name>A0A5C3MKA9_9AGAM</name>
<dbReference type="Proteomes" id="UP000305948">
    <property type="component" value="Unassembled WGS sequence"/>
</dbReference>
<evidence type="ECO:0000256" key="1">
    <source>
        <dbReference type="SAM" id="SignalP"/>
    </source>
</evidence>
<feature type="chain" id="PRO_5023141895" description="Secreted protein" evidence="1">
    <location>
        <begin position="25"/>
        <end position="137"/>
    </location>
</feature>
<accession>A0A5C3MKA9</accession>
<feature type="signal peptide" evidence="1">
    <location>
        <begin position="1"/>
        <end position="24"/>
    </location>
</feature>
<proteinExistence type="predicted"/>
<keyword evidence="3" id="KW-1185">Reference proteome</keyword>
<protein>
    <recommendedName>
        <fullName evidence="4">Secreted protein</fullName>
    </recommendedName>
</protein>
<evidence type="ECO:0000313" key="2">
    <source>
        <dbReference type="EMBL" id="TFK45852.1"/>
    </source>
</evidence>
<gene>
    <name evidence="2" type="ORF">OE88DRAFT_1087114</name>
</gene>
<sequence length="137" mass="15426">MSWSSTSATMWLLVVSRVDRDLLASDVSSKKLSRRPMQVGDSFLIHATYRTACARSSESSDRCGRYVGDVTVTLVIVAYHQSLVTRRRRSSTSTKRNATKSCYPRWYSSTLECHCLGCTMSDETHGPGLNNMKLRNH</sequence>
<dbReference type="EMBL" id="ML213536">
    <property type="protein sequence ID" value="TFK45852.1"/>
    <property type="molecule type" value="Genomic_DNA"/>
</dbReference>
<organism evidence="2 3">
    <name type="scientific">Heliocybe sulcata</name>
    <dbReference type="NCBI Taxonomy" id="5364"/>
    <lineage>
        <taxon>Eukaryota</taxon>
        <taxon>Fungi</taxon>
        <taxon>Dikarya</taxon>
        <taxon>Basidiomycota</taxon>
        <taxon>Agaricomycotina</taxon>
        <taxon>Agaricomycetes</taxon>
        <taxon>Gloeophyllales</taxon>
        <taxon>Gloeophyllaceae</taxon>
        <taxon>Heliocybe</taxon>
    </lineage>
</organism>
<evidence type="ECO:0008006" key="4">
    <source>
        <dbReference type="Google" id="ProtNLM"/>
    </source>
</evidence>
<reference evidence="2 3" key="1">
    <citation type="journal article" date="2019" name="Nat. Ecol. Evol.">
        <title>Megaphylogeny resolves global patterns of mushroom evolution.</title>
        <authorList>
            <person name="Varga T."/>
            <person name="Krizsan K."/>
            <person name="Foldi C."/>
            <person name="Dima B."/>
            <person name="Sanchez-Garcia M."/>
            <person name="Sanchez-Ramirez S."/>
            <person name="Szollosi G.J."/>
            <person name="Szarkandi J.G."/>
            <person name="Papp V."/>
            <person name="Albert L."/>
            <person name="Andreopoulos W."/>
            <person name="Angelini C."/>
            <person name="Antonin V."/>
            <person name="Barry K.W."/>
            <person name="Bougher N.L."/>
            <person name="Buchanan P."/>
            <person name="Buyck B."/>
            <person name="Bense V."/>
            <person name="Catcheside P."/>
            <person name="Chovatia M."/>
            <person name="Cooper J."/>
            <person name="Damon W."/>
            <person name="Desjardin D."/>
            <person name="Finy P."/>
            <person name="Geml J."/>
            <person name="Haridas S."/>
            <person name="Hughes K."/>
            <person name="Justo A."/>
            <person name="Karasinski D."/>
            <person name="Kautmanova I."/>
            <person name="Kiss B."/>
            <person name="Kocsube S."/>
            <person name="Kotiranta H."/>
            <person name="LaButti K.M."/>
            <person name="Lechner B.E."/>
            <person name="Liimatainen K."/>
            <person name="Lipzen A."/>
            <person name="Lukacs Z."/>
            <person name="Mihaltcheva S."/>
            <person name="Morgado L.N."/>
            <person name="Niskanen T."/>
            <person name="Noordeloos M.E."/>
            <person name="Ohm R.A."/>
            <person name="Ortiz-Santana B."/>
            <person name="Ovrebo C."/>
            <person name="Racz N."/>
            <person name="Riley R."/>
            <person name="Savchenko A."/>
            <person name="Shiryaev A."/>
            <person name="Soop K."/>
            <person name="Spirin V."/>
            <person name="Szebenyi C."/>
            <person name="Tomsovsky M."/>
            <person name="Tulloss R.E."/>
            <person name="Uehling J."/>
            <person name="Grigoriev I.V."/>
            <person name="Vagvolgyi C."/>
            <person name="Papp T."/>
            <person name="Martin F.M."/>
            <person name="Miettinen O."/>
            <person name="Hibbett D.S."/>
            <person name="Nagy L.G."/>
        </authorList>
    </citation>
    <scope>NUCLEOTIDE SEQUENCE [LARGE SCALE GENOMIC DNA]</scope>
    <source>
        <strain evidence="2 3">OMC1185</strain>
    </source>
</reference>
<evidence type="ECO:0000313" key="3">
    <source>
        <dbReference type="Proteomes" id="UP000305948"/>
    </source>
</evidence>
<keyword evidence="1" id="KW-0732">Signal</keyword>